<protein>
    <submittedName>
        <fullName evidence="2">Uncharacterized protein</fullName>
    </submittedName>
</protein>
<sequence>MTGLFPTPLPSNFEPKAGSLSDRCRSSYDRVVSLERRLMRRNLEHRDLPPIRVLGYILLEQLSPGGIEHLARSIQSCLDSDDASLTGLGRFYAKYFVKICDFLSAAPQGRSRSKRSFSVYRQQGRTPAPSLHPSRPSFDQKRELFLVLLVTPGSLSHGAARQLVNVLLSRKMCHTLKMIDS</sequence>
<dbReference type="AlphaFoldDB" id="A0A9P5ZP12"/>
<evidence type="ECO:0000313" key="2">
    <source>
        <dbReference type="EMBL" id="KAF9491051.1"/>
    </source>
</evidence>
<organism evidence="2 3">
    <name type="scientific">Pleurotus eryngii</name>
    <name type="common">Boletus of the steppes</name>
    <dbReference type="NCBI Taxonomy" id="5323"/>
    <lineage>
        <taxon>Eukaryota</taxon>
        <taxon>Fungi</taxon>
        <taxon>Dikarya</taxon>
        <taxon>Basidiomycota</taxon>
        <taxon>Agaricomycotina</taxon>
        <taxon>Agaricomycetes</taxon>
        <taxon>Agaricomycetidae</taxon>
        <taxon>Agaricales</taxon>
        <taxon>Pleurotineae</taxon>
        <taxon>Pleurotaceae</taxon>
        <taxon>Pleurotus</taxon>
    </lineage>
</organism>
<proteinExistence type="predicted"/>
<feature type="region of interest" description="Disordered" evidence="1">
    <location>
        <begin position="114"/>
        <end position="136"/>
    </location>
</feature>
<evidence type="ECO:0000256" key="1">
    <source>
        <dbReference type="SAM" id="MobiDB-lite"/>
    </source>
</evidence>
<name>A0A9P5ZP12_PLEER</name>
<reference evidence="2" key="1">
    <citation type="submission" date="2020-11" db="EMBL/GenBank/DDBJ databases">
        <authorList>
            <consortium name="DOE Joint Genome Institute"/>
            <person name="Ahrendt S."/>
            <person name="Riley R."/>
            <person name="Andreopoulos W."/>
            <person name="Labutti K."/>
            <person name="Pangilinan J."/>
            <person name="Ruiz-Duenas F.J."/>
            <person name="Barrasa J.M."/>
            <person name="Sanchez-Garcia M."/>
            <person name="Camarero S."/>
            <person name="Miyauchi S."/>
            <person name="Serrano A."/>
            <person name="Linde D."/>
            <person name="Babiker R."/>
            <person name="Drula E."/>
            <person name="Ayuso-Fernandez I."/>
            <person name="Pacheco R."/>
            <person name="Padilla G."/>
            <person name="Ferreira P."/>
            <person name="Barriuso J."/>
            <person name="Kellner H."/>
            <person name="Castanera R."/>
            <person name="Alfaro M."/>
            <person name="Ramirez L."/>
            <person name="Pisabarro A.G."/>
            <person name="Kuo A."/>
            <person name="Tritt A."/>
            <person name="Lipzen A."/>
            <person name="He G."/>
            <person name="Yan M."/>
            <person name="Ng V."/>
            <person name="Cullen D."/>
            <person name="Martin F."/>
            <person name="Rosso M.-N."/>
            <person name="Henrissat B."/>
            <person name="Hibbett D."/>
            <person name="Martinez A.T."/>
            <person name="Grigoriev I.V."/>
        </authorList>
    </citation>
    <scope>NUCLEOTIDE SEQUENCE</scope>
    <source>
        <strain evidence="2">ATCC 90797</strain>
    </source>
</reference>
<accession>A0A9P5ZP12</accession>
<keyword evidence="3" id="KW-1185">Reference proteome</keyword>
<evidence type="ECO:0000313" key="3">
    <source>
        <dbReference type="Proteomes" id="UP000807025"/>
    </source>
</evidence>
<dbReference type="Proteomes" id="UP000807025">
    <property type="component" value="Unassembled WGS sequence"/>
</dbReference>
<gene>
    <name evidence="2" type="ORF">BDN71DRAFT_1453465</name>
</gene>
<dbReference type="OrthoDB" id="2676585at2759"/>
<comment type="caution">
    <text evidence="2">The sequence shown here is derived from an EMBL/GenBank/DDBJ whole genome shotgun (WGS) entry which is preliminary data.</text>
</comment>
<dbReference type="EMBL" id="MU154627">
    <property type="protein sequence ID" value="KAF9491051.1"/>
    <property type="molecule type" value="Genomic_DNA"/>
</dbReference>